<name>A0A7S9XGN7_9CAUD</name>
<dbReference type="KEGG" id="vg:77951591"/>
<reference evidence="2 3" key="1">
    <citation type="submission" date="2020-10" db="EMBL/GenBank/DDBJ databases">
        <title>Novel bacteriophages targeting Providencia spp. as potential agents for phage therapy.</title>
        <authorList>
            <person name="Rakov C."/>
            <person name="Alkalay-Oren S."/>
            <person name="Coppenhagen-Glazer S."/>
            <person name="Hazan R."/>
        </authorList>
    </citation>
    <scope>NUCLEOTIDE SEQUENCE [LARGE SCALE GENOMIC DNA]</scope>
</reference>
<organism evidence="2 3">
    <name type="scientific">Providencia phage PSTCR7</name>
    <dbReference type="NCBI Taxonomy" id="2783549"/>
    <lineage>
        <taxon>Viruses</taxon>
        <taxon>Duplodnaviria</taxon>
        <taxon>Heunggongvirae</taxon>
        <taxon>Uroviricota</taxon>
        <taxon>Caudoviricetes</taxon>
        <taxon>Craquatrovirus</taxon>
        <taxon>Craquatrovirus PSTCR7</taxon>
    </lineage>
</organism>
<evidence type="ECO:0000256" key="1">
    <source>
        <dbReference type="SAM" id="MobiDB-lite"/>
    </source>
</evidence>
<proteinExistence type="predicted"/>
<evidence type="ECO:0000313" key="2">
    <source>
        <dbReference type="EMBL" id="QPI18481.1"/>
    </source>
</evidence>
<protein>
    <submittedName>
        <fullName evidence="2">Uncharacterized protein</fullName>
    </submittedName>
</protein>
<evidence type="ECO:0000313" key="3">
    <source>
        <dbReference type="Proteomes" id="UP000594422"/>
    </source>
</evidence>
<sequence length="140" mass="15849">MFIPSVPSNDQKTINDFYSELLIQISILIKAKLKSEIEYFCDKGKPQPATPPMPAPPLHDRIPAPKPMSAKEAYDKNKELLNNTSLNGLVKSFNSLIDNSSDLRSESFREFLKRDPVIQLIISVRAYEGNAFFTSLNYLL</sequence>
<dbReference type="EMBL" id="MW057861">
    <property type="protein sequence ID" value="QPI18481.1"/>
    <property type="molecule type" value="Genomic_DNA"/>
</dbReference>
<feature type="region of interest" description="Disordered" evidence="1">
    <location>
        <begin position="44"/>
        <end position="69"/>
    </location>
</feature>
<feature type="compositionally biased region" description="Pro residues" evidence="1">
    <location>
        <begin position="48"/>
        <end position="57"/>
    </location>
</feature>
<dbReference type="RefSeq" id="YP_010675268.1">
    <property type="nucleotide sequence ID" value="NC_071001.1"/>
</dbReference>
<dbReference type="GeneID" id="77951591"/>
<dbReference type="Proteomes" id="UP000594422">
    <property type="component" value="Segment"/>
</dbReference>
<keyword evidence="3" id="KW-1185">Reference proteome</keyword>
<accession>A0A7S9XGN7</accession>